<dbReference type="InterPro" id="IPR000504">
    <property type="entry name" value="RRM_dom"/>
</dbReference>
<evidence type="ECO:0000256" key="8">
    <source>
        <dbReference type="SAM" id="MobiDB-lite"/>
    </source>
</evidence>
<protein>
    <recommendedName>
        <fullName evidence="14">HTH La-type RNA-binding domain-containing protein</fullName>
    </recommendedName>
</protein>
<evidence type="ECO:0000256" key="5">
    <source>
        <dbReference type="ARBA" id="ARBA00023163"/>
    </source>
</evidence>
<evidence type="ECO:0000313" key="12">
    <source>
        <dbReference type="EMBL" id="RHY30506.1"/>
    </source>
</evidence>
<dbReference type="EMBL" id="QUSY01000309">
    <property type="protein sequence ID" value="RHY30506.1"/>
    <property type="molecule type" value="Genomic_DNA"/>
</dbReference>
<keyword evidence="6" id="KW-0539">Nucleus</keyword>
<dbReference type="Pfam" id="PF08777">
    <property type="entry name" value="RRM_3"/>
    <property type="match status" value="1"/>
</dbReference>
<evidence type="ECO:0000256" key="3">
    <source>
        <dbReference type="ARBA" id="ARBA00022884"/>
    </source>
</evidence>
<keyword evidence="3 7" id="KW-0694">RNA-binding</keyword>
<keyword evidence="4" id="KW-0805">Transcription regulation</keyword>
<evidence type="ECO:0000256" key="7">
    <source>
        <dbReference type="PROSITE-ProRule" id="PRU00332"/>
    </source>
</evidence>
<dbReference type="VEuPathDB" id="FungiDB:H310_06662"/>
<dbReference type="GO" id="GO:0005634">
    <property type="term" value="C:nucleus"/>
    <property type="evidence" value="ECO:0007669"/>
    <property type="project" value="UniProtKB-SubCell"/>
</dbReference>
<evidence type="ECO:0008006" key="14">
    <source>
        <dbReference type="Google" id="ProtNLM"/>
    </source>
</evidence>
<dbReference type="Gene3D" id="3.30.70.330">
    <property type="match status" value="2"/>
</dbReference>
<evidence type="ECO:0000259" key="10">
    <source>
        <dbReference type="PROSITE" id="PS50961"/>
    </source>
</evidence>
<dbReference type="InterPro" id="IPR002344">
    <property type="entry name" value="Lupus_La"/>
</dbReference>
<feature type="domain" description="RRM" evidence="9">
    <location>
        <begin position="152"/>
        <end position="239"/>
    </location>
</feature>
<dbReference type="PANTHER" id="PTHR22792">
    <property type="entry name" value="LUPUS LA PROTEIN-RELATED"/>
    <property type="match status" value="1"/>
</dbReference>
<dbReference type="InterPro" id="IPR036388">
    <property type="entry name" value="WH-like_DNA-bd_sf"/>
</dbReference>
<dbReference type="InterPro" id="IPR036390">
    <property type="entry name" value="WH_DNA-bd_sf"/>
</dbReference>
<keyword evidence="13" id="KW-1185">Reference proteome</keyword>
<accession>A0A418AY83</accession>
<dbReference type="Pfam" id="PF00076">
    <property type="entry name" value="RRM_1"/>
    <property type="match status" value="1"/>
</dbReference>
<dbReference type="SUPFAM" id="SSF46785">
    <property type="entry name" value="Winged helix' DNA-binding domain"/>
    <property type="match status" value="1"/>
</dbReference>
<comment type="similarity">
    <text evidence="2">Belongs to the LARP7 family.</text>
</comment>
<sequence>MQRRSVFRCLRSVRCEKSVDLIVSDLSQQVVRLERVGGGRHEPHCLPIIQWNTTLVNWDHMSAKKKVQKQMEFYLSPSNLRQDKFLQQKMQLHDDGFIEIDVFLSFNRIKSLGATTRMLTEAIQKSSMLILNDAKTHVRPRELPAAGEDDSLENFPCGSDHDSLRRMFAPFGKVNLVSMPRFPGSQKFKGFAFVEFAAPETVDSVLSVLKQPPRDGHPDLAGIKGMTKSKWLQLRDSLKERMHHNSAQTTSGTLRQAVEAAAKAPGANVDFFTRGLLIQLSNIPADTSRKEIKGALEAVAPVAFLDDAKLKFGGDIAFARFLSTSHAQRVLDTFKRAPLTLKGNDIVIDLVTGESEVAYWTALVNHAAKATEASCTPAQTKLPKTPPTTTHVLFDDSDEAAPKRQKLVH</sequence>
<dbReference type="SMART" id="SM00360">
    <property type="entry name" value="RRM"/>
    <property type="match status" value="2"/>
</dbReference>
<organism evidence="12 13">
    <name type="scientific">Aphanomyces invadans</name>
    <dbReference type="NCBI Taxonomy" id="157072"/>
    <lineage>
        <taxon>Eukaryota</taxon>
        <taxon>Sar</taxon>
        <taxon>Stramenopiles</taxon>
        <taxon>Oomycota</taxon>
        <taxon>Saprolegniomycetes</taxon>
        <taxon>Saprolegniales</taxon>
        <taxon>Verrucalvaceae</taxon>
        <taxon>Aphanomyces</taxon>
    </lineage>
</organism>
<dbReference type="SMART" id="SM00715">
    <property type="entry name" value="LA"/>
    <property type="match status" value="1"/>
</dbReference>
<evidence type="ECO:0000256" key="4">
    <source>
        <dbReference type="ARBA" id="ARBA00023015"/>
    </source>
</evidence>
<dbReference type="InterPro" id="IPR006630">
    <property type="entry name" value="La_HTH"/>
</dbReference>
<dbReference type="GO" id="GO:0006396">
    <property type="term" value="P:RNA processing"/>
    <property type="evidence" value="ECO:0007669"/>
    <property type="project" value="InterPro"/>
</dbReference>
<feature type="compositionally biased region" description="Low complexity" evidence="8">
    <location>
        <begin position="377"/>
        <end position="390"/>
    </location>
</feature>
<dbReference type="InterPro" id="IPR045180">
    <property type="entry name" value="La_dom_prot"/>
</dbReference>
<name>A0A418AY83_9STRA</name>
<dbReference type="PROSITE" id="PS50961">
    <property type="entry name" value="HTH_LA"/>
    <property type="match status" value="1"/>
</dbReference>
<evidence type="ECO:0000259" key="11">
    <source>
        <dbReference type="PROSITE" id="PS51939"/>
    </source>
</evidence>
<dbReference type="GO" id="GO:1990904">
    <property type="term" value="C:ribonucleoprotein complex"/>
    <property type="evidence" value="ECO:0007669"/>
    <property type="project" value="UniProtKB-UniRule"/>
</dbReference>
<comment type="subcellular location">
    <subcellularLocation>
        <location evidence="1">Nucleus</location>
    </subcellularLocation>
</comment>
<dbReference type="PROSITE" id="PS50102">
    <property type="entry name" value="RRM"/>
    <property type="match status" value="1"/>
</dbReference>
<dbReference type="GO" id="GO:0003723">
    <property type="term" value="F:RNA binding"/>
    <property type="evidence" value="ECO:0007669"/>
    <property type="project" value="UniProtKB-UniRule"/>
</dbReference>
<dbReference type="Pfam" id="PF05383">
    <property type="entry name" value="La"/>
    <property type="match status" value="1"/>
</dbReference>
<reference evidence="12 13" key="1">
    <citation type="submission" date="2018-08" db="EMBL/GenBank/DDBJ databases">
        <title>Aphanomyces genome sequencing and annotation.</title>
        <authorList>
            <person name="Minardi D."/>
            <person name="Oidtmann B."/>
            <person name="Van Der Giezen M."/>
            <person name="Studholme D.J."/>
        </authorList>
    </citation>
    <scope>NUCLEOTIDE SEQUENCE [LARGE SCALE GENOMIC DNA]</scope>
    <source>
        <strain evidence="12 13">NJM0002</strain>
    </source>
</reference>
<proteinExistence type="inferred from homology"/>
<dbReference type="Proteomes" id="UP000285060">
    <property type="component" value="Unassembled WGS sequence"/>
</dbReference>
<dbReference type="Gene3D" id="1.10.10.10">
    <property type="entry name" value="Winged helix-like DNA-binding domain superfamily/Winged helix DNA-binding domain"/>
    <property type="match status" value="1"/>
</dbReference>
<keyword evidence="5" id="KW-0804">Transcription</keyword>
<comment type="caution">
    <text evidence="12">The sequence shown here is derived from an EMBL/GenBank/DDBJ whole genome shotgun (WGS) entry which is preliminary data.</text>
</comment>
<dbReference type="InterPro" id="IPR035979">
    <property type="entry name" value="RBD_domain_sf"/>
</dbReference>
<gene>
    <name evidence="12" type="ORF">DYB32_004270</name>
</gene>
<feature type="region of interest" description="Disordered" evidence="8">
    <location>
        <begin position="377"/>
        <end position="409"/>
    </location>
</feature>
<dbReference type="PANTHER" id="PTHR22792:SF62">
    <property type="entry name" value="LA-RELATED PROTEIN 7"/>
    <property type="match status" value="1"/>
</dbReference>
<evidence type="ECO:0000256" key="1">
    <source>
        <dbReference type="ARBA" id="ARBA00004123"/>
    </source>
</evidence>
<feature type="domain" description="XRRM" evidence="11">
    <location>
        <begin position="271"/>
        <end position="392"/>
    </location>
</feature>
<dbReference type="AlphaFoldDB" id="A0A418AY83"/>
<feature type="domain" description="HTH La-type RNA-binding" evidence="10">
    <location>
        <begin position="57"/>
        <end position="148"/>
    </location>
</feature>
<evidence type="ECO:0000256" key="2">
    <source>
        <dbReference type="ARBA" id="ARBA00008680"/>
    </source>
</evidence>
<evidence type="ECO:0000313" key="13">
    <source>
        <dbReference type="Proteomes" id="UP000285060"/>
    </source>
</evidence>
<dbReference type="InterPro" id="IPR014886">
    <property type="entry name" value="La_xRRM"/>
</dbReference>
<dbReference type="PRINTS" id="PR00302">
    <property type="entry name" value="LUPUSLA"/>
</dbReference>
<dbReference type="CDD" id="cd07323">
    <property type="entry name" value="LAM"/>
    <property type="match status" value="1"/>
</dbReference>
<dbReference type="InterPro" id="IPR012677">
    <property type="entry name" value="Nucleotide-bd_a/b_plait_sf"/>
</dbReference>
<evidence type="ECO:0000256" key="6">
    <source>
        <dbReference type="ARBA" id="ARBA00023242"/>
    </source>
</evidence>
<dbReference type="SUPFAM" id="SSF54928">
    <property type="entry name" value="RNA-binding domain, RBD"/>
    <property type="match status" value="1"/>
</dbReference>
<dbReference type="PROSITE" id="PS51939">
    <property type="entry name" value="XRRM"/>
    <property type="match status" value="1"/>
</dbReference>
<evidence type="ECO:0000259" key="9">
    <source>
        <dbReference type="PROSITE" id="PS50102"/>
    </source>
</evidence>